<organism evidence="2 3">
    <name type="scientific">Vagococcus carniphilus</name>
    <dbReference type="NCBI Taxonomy" id="218144"/>
    <lineage>
        <taxon>Bacteria</taxon>
        <taxon>Bacillati</taxon>
        <taxon>Bacillota</taxon>
        <taxon>Bacilli</taxon>
        <taxon>Lactobacillales</taxon>
        <taxon>Enterococcaceae</taxon>
        <taxon>Vagococcus</taxon>
    </lineage>
</organism>
<dbReference type="PANTHER" id="PTHR41771">
    <property type="entry name" value="MEMBRANE PROTEIN-RELATED"/>
    <property type="match status" value="1"/>
</dbReference>
<keyword evidence="3" id="KW-1185">Reference proteome</keyword>
<feature type="transmembrane region" description="Helical" evidence="1">
    <location>
        <begin position="145"/>
        <end position="165"/>
    </location>
</feature>
<dbReference type="RefSeq" id="WP_126793654.1">
    <property type="nucleotide sequence ID" value="NZ_CP060720.1"/>
</dbReference>
<gene>
    <name evidence="2" type="ORF">CBF28_07660</name>
</gene>
<feature type="transmembrane region" description="Helical" evidence="1">
    <location>
        <begin position="243"/>
        <end position="265"/>
    </location>
</feature>
<dbReference type="Pfam" id="PF07907">
    <property type="entry name" value="YibE_F"/>
    <property type="match status" value="1"/>
</dbReference>
<dbReference type="GeneID" id="95579595"/>
<feature type="transmembrane region" description="Helical" evidence="1">
    <location>
        <begin position="339"/>
        <end position="361"/>
    </location>
</feature>
<dbReference type="PANTHER" id="PTHR41771:SF1">
    <property type="entry name" value="MEMBRANE PROTEIN"/>
    <property type="match status" value="1"/>
</dbReference>
<feature type="transmembrane region" description="Helical" evidence="1">
    <location>
        <begin position="12"/>
        <end position="30"/>
    </location>
</feature>
<dbReference type="OrthoDB" id="5753718at2"/>
<feature type="transmembrane region" description="Helical" evidence="1">
    <location>
        <begin position="171"/>
        <end position="189"/>
    </location>
</feature>
<feature type="transmembrane region" description="Helical" evidence="1">
    <location>
        <begin position="298"/>
        <end position="319"/>
    </location>
</feature>
<dbReference type="Proteomes" id="UP000288028">
    <property type="component" value="Unassembled WGS sequence"/>
</dbReference>
<keyword evidence="1" id="KW-0472">Membrane</keyword>
<keyword evidence="1" id="KW-1133">Transmembrane helix</keyword>
<evidence type="ECO:0000313" key="3">
    <source>
        <dbReference type="Proteomes" id="UP000288028"/>
    </source>
</evidence>
<evidence type="ECO:0008006" key="4">
    <source>
        <dbReference type="Google" id="ProtNLM"/>
    </source>
</evidence>
<reference evidence="2 3" key="1">
    <citation type="submission" date="2017-05" db="EMBL/GenBank/DDBJ databases">
        <title>Vagococcus spp. assemblies.</title>
        <authorList>
            <person name="Gulvik C.A."/>
        </authorList>
    </citation>
    <scope>NUCLEOTIDE SEQUENCE [LARGE SCALE GENOMIC DNA]</scope>
    <source>
        <strain evidence="2 3">SS1714</strain>
    </source>
</reference>
<protein>
    <recommendedName>
        <fullName evidence="4">YibE/F family protein</fullName>
    </recommendedName>
</protein>
<sequence>MLSMTKTKKISLFLLLLFTIIAIFGTFQFSHQEQTVGKVMEEKTVHSEKQVDEHGNTDKLTTQQVKLLILNHKYKGKEVTITNTYSYSQIKDHHYHKNEYVYIDVSHQGKELFGTLLELKRDHFLIILVSLLLFLLILIYDLSGILTFFSFILNGAILCLLFWWYKQINSHLLLLLFIAGIPLIVTLTLTVANGWNKKTKIAITSTVIGSAVTFLIGFLVIELLAHKGLRYEEMELVTRPPHILFLSSLLIGCVGAVMDVSMTIISSLYELTQTKPNVTKEEITETGKKIGEDIMGPMINIMFFSYLSGAIPLILIFLRNNMSFNYAFSIVLSLEVARALVGSIGIVLTIPLSIKLTTFFLRRGALNER</sequence>
<evidence type="ECO:0000256" key="1">
    <source>
        <dbReference type="SAM" id="Phobius"/>
    </source>
</evidence>
<evidence type="ECO:0000313" key="2">
    <source>
        <dbReference type="EMBL" id="RSU14937.1"/>
    </source>
</evidence>
<dbReference type="EMBL" id="NGKB01000006">
    <property type="protein sequence ID" value="RSU14937.1"/>
    <property type="molecule type" value="Genomic_DNA"/>
</dbReference>
<dbReference type="InterPro" id="IPR012507">
    <property type="entry name" value="YibE_F"/>
</dbReference>
<feature type="transmembrane region" description="Helical" evidence="1">
    <location>
        <begin position="123"/>
        <end position="140"/>
    </location>
</feature>
<proteinExistence type="predicted"/>
<comment type="caution">
    <text evidence="2">The sequence shown here is derived from an EMBL/GenBank/DDBJ whole genome shotgun (WGS) entry which is preliminary data.</text>
</comment>
<feature type="transmembrane region" description="Helical" evidence="1">
    <location>
        <begin position="201"/>
        <end position="223"/>
    </location>
</feature>
<name>A0A430B3L3_9ENTE</name>
<accession>A0A430B3L3</accession>
<dbReference type="AlphaFoldDB" id="A0A430B3L3"/>
<keyword evidence="1" id="KW-0812">Transmembrane</keyword>